<evidence type="ECO:0000313" key="11">
    <source>
        <dbReference type="Proteomes" id="UP000076858"/>
    </source>
</evidence>
<dbReference type="Pfam" id="PF00690">
    <property type="entry name" value="Cation_ATPase_N"/>
    <property type="match status" value="1"/>
</dbReference>
<dbReference type="InterPro" id="IPR004014">
    <property type="entry name" value="ATPase_P-typ_cation-transptr_N"/>
</dbReference>
<keyword evidence="5" id="KW-0067">ATP-binding</keyword>
<dbReference type="PANTHER" id="PTHR45630:SF8">
    <property type="entry name" value="CATION-TRANSPORTING ATPASE"/>
    <property type="match status" value="1"/>
</dbReference>
<evidence type="ECO:0000256" key="1">
    <source>
        <dbReference type="ARBA" id="ARBA00004141"/>
    </source>
</evidence>
<feature type="transmembrane region" description="Helical" evidence="8">
    <location>
        <begin position="51"/>
        <end position="71"/>
    </location>
</feature>
<evidence type="ECO:0000259" key="9">
    <source>
        <dbReference type="Pfam" id="PF00690"/>
    </source>
</evidence>
<dbReference type="STRING" id="35525.A0A162D3H9"/>
<dbReference type="GO" id="GO:0140358">
    <property type="term" value="F:P-type transmembrane transporter activity"/>
    <property type="evidence" value="ECO:0007669"/>
    <property type="project" value="InterPro"/>
</dbReference>
<keyword evidence="6" id="KW-0460">Magnesium</keyword>
<keyword evidence="3" id="KW-0479">Metal-binding</keyword>
<keyword evidence="4" id="KW-0547">Nucleotide-binding</keyword>
<dbReference type="GO" id="GO:0005524">
    <property type="term" value="F:ATP binding"/>
    <property type="evidence" value="ECO:0007669"/>
    <property type="project" value="UniProtKB-KW"/>
</dbReference>
<dbReference type="GO" id="GO:0046872">
    <property type="term" value="F:metal ion binding"/>
    <property type="evidence" value="ECO:0007669"/>
    <property type="project" value="UniProtKB-KW"/>
</dbReference>
<evidence type="ECO:0000256" key="6">
    <source>
        <dbReference type="ARBA" id="ARBA00022842"/>
    </source>
</evidence>
<dbReference type="GO" id="GO:0019829">
    <property type="term" value="F:ATPase-coupled monoatomic cation transmembrane transporter activity"/>
    <property type="evidence" value="ECO:0007669"/>
    <property type="project" value="TreeGrafter"/>
</dbReference>
<comment type="subcellular location">
    <subcellularLocation>
        <location evidence="1">Membrane</location>
        <topology evidence="1">Multi-pass membrane protein</topology>
    </subcellularLocation>
</comment>
<dbReference type="InterPro" id="IPR006544">
    <property type="entry name" value="P-type_TPase_V"/>
</dbReference>
<dbReference type="PANTHER" id="PTHR45630">
    <property type="entry name" value="CATION-TRANSPORTING ATPASE-RELATED"/>
    <property type="match status" value="1"/>
</dbReference>
<dbReference type="EMBL" id="LRGB01017951">
    <property type="protein sequence ID" value="KZR98214.1"/>
    <property type="molecule type" value="Genomic_DNA"/>
</dbReference>
<proteinExistence type="predicted"/>
<organism evidence="10 11">
    <name type="scientific">Daphnia magna</name>
    <dbReference type="NCBI Taxonomy" id="35525"/>
    <lineage>
        <taxon>Eukaryota</taxon>
        <taxon>Metazoa</taxon>
        <taxon>Ecdysozoa</taxon>
        <taxon>Arthropoda</taxon>
        <taxon>Crustacea</taxon>
        <taxon>Branchiopoda</taxon>
        <taxon>Diplostraca</taxon>
        <taxon>Cladocera</taxon>
        <taxon>Anomopoda</taxon>
        <taxon>Daphniidae</taxon>
        <taxon>Daphnia</taxon>
    </lineage>
</organism>
<comment type="caution">
    <text evidence="10">The sequence shown here is derived from an EMBL/GenBank/DDBJ whole genome shotgun (WGS) entry which is preliminary data.</text>
</comment>
<dbReference type="GO" id="GO:0006874">
    <property type="term" value="P:intracellular calcium ion homeostasis"/>
    <property type="evidence" value="ECO:0007669"/>
    <property type="project" value="TreeGrafter"/>
</dbReference>
<dbReference type="InterPro" id="IPR023298">
    <property type="entry name" value="ATPase_P-typ_TM_dom_sf"/>
</dbReference>
<dbReference type="GO" id="GO:0015203">
    <property type="term" value="F:polyamine transmembrane transporter activity"/>
    <property type="evidence" value="ECO:0007669"/>
    <property type="project" value="TreeGrafter"/>
</dbReference>
<keyword evidence="2" id="KW-0597">Phosphoprotein</keyword>
<keyword evidence="8" id="KW-0472">Membrane</keyword>
<sequence>MQDVNERQQKYGANFIRITMRPIYHVILKEISNPFYLFQFYTIVVLMAQAYYDYSCLVLATTMIAVGSNVYERRKDWPLLSATEQVNESY</sequence>
<keyword evidence="8" id="KW-1133">Transmembrane helix</keyword>
<evidence type="ECO:0000256" key="4">
    <source>
        <dbReference type="ARBA" id="ARBA00022741"/>
    </source>
</evidence>
<name>A0A162D3H9_9CRUS</name>
<dbReference type="Proteomes" id="UP000076858">
    <property type="component" value="Unassembled WGS sequence"/>
</dbReference>
<evidence type="ECO:0000256" key="8">
    <source>
        <dbReference type="SAM" id="Phobius"/>
    </source>
</evidence>
<dbReference type="AlphaFoldDB" id="A0A162D3H9"/>
<evidence type="ECO:0000256" key="7">
    <source>
        <dbReference type="ARBA" id="ARBA00022967"/>
    </source>
</evidence>
<dbReference type="SUPFAM" id="SSF81665">
    <property type="entry name" value="Calcium ATPase, transmembrane domain M"/>
    <property type="match status" value="1"/>
</dbReference>
<evidence type="ECO:0000256" key="3">
    <source>
        <dbReference type="ARBA" id="ARBA00022723"/>
    </source>
</evidence>
<evidence type="ECO:0000256" key="2">
    <source>
        <dbReference type="ARBA" id="ARBA00022553"/>
    </source>
</evidence>
<protein>
    <submittedName>
        <fullName evidence="10">Cation-transporting ATPase</fullName>
    </submittedName>
</protein>
<evidence type="ECO:0000313" key="10">
    <source>
        <dbReference type="EMBL" id="KZR98214.1"/>
    </source>
</evidence>
<gene>
    <name evidence="10" type="ORF">APZ42_006475</name>
</gene>
<keyword evidence="11" id="KW-1185">Reference proteome</keyword>
<evidence type="ECO:0000256" key="5">
    <source>
        <dbReference type="ARBA" id="ARBA00022840"/>
    </source>
</evidence>
<reference evidence="10 11" key="1">
    <citation type="submission" date="2016-03" db="EMBL/GenBank/DDBJ databases">
        <title>EvidentialGene: Evidence-directed Construction of Genes on Genomes.</title>
        <authorList>
            <person name="Gilbert D.G."/>
            <person name="Choi J.-H."/>
            <person name="Mockaitis K."/>
            <person name="Colbourne J."/>
            <person name="Pfrender M."/>
        </authorList>
    </citation>
    <scope>NUCLEOTIDE SEQUENCE [LARGE SCALE GENOMIC DNA]</scope>
    <source>
        <strain evidence="10 11">Xinb3</strain>
        <tissue evidence="10">Complete organism</tissue>
    </source>
</reference>
<accession>A0A162D3H9</accession>
<feature type="domain" description="Cation-transporting P-type ATPase N-terminal" evidence="9">
    <location>
        <begin position="2"/>
        <end position="44"/>
    </location>
</feature>
<keyword evidence="7" id="KW-1278">Translocase</keyword>
<dbReference type="GO" id="GO:0016020">
    <property type="term" value="C:membrane"/>
    <property type="evidence" value="ECO:0007669"/>
    <property type="project" value="UniProtKB-SubCell"/>
</dbReference>
<keyword evidence="8" id="KW-0812">Transmembrane</keyword>